<dbReference type="SUPFAM" id="SSF54001">
    <property type="entry name" value="Cysteine proteinases"/>
    <property type="match status" value="1"/>
</dbReference>
<evidence type="ECO:0000256" key="4">
    <source>
        <dbReference type="SAM" id="MobiDB-lite"/>
    </source>
</evidence>
<keyword evidence="2" id="KW-0645">Protease</keyword>
<feature type="region of interest" description="Disordered" evidence="4">
    <location>
        <begin position="1"/>
        <end position="33"/>
    </location>
</feature>
<organism evidence="6 7">
    <name type="scientific">Capsicum annuum</name>
    <name type="common">Capsicum pepper</name>
    <dbReference type="NCBI Taxonomy" id="4072"/>
    <lineage>
        <taxon>Eukaryota</taxon>
        <taxon>Viridiplantae</taxon>
        <taxon>Streptophyta</taxon>
        <taxon>Embryophyta</taxon>
        <taxon>Tracheophyta</taxon>
        <taxon>Spermatophyta</taxon>
        <taxon>Magnoliopsida</taxon>
        <taxon>eudicotyledons</taxon>
        <taxon>Gunneridae</taxon>
        <taxon>Pentapetalae</taxon>
        <taxon>asterids</taxon>
        <taxon>lamiids</taxon>
        <taxon>Solanales</taxon>
        <taxon>Solanaceae</taxon>
        <taxon>Solanoideae</taxon>
        <taxon>Capsiceae</taxon>
        <taxon>Capsicum</taxon>
    </lineage>
</organism>
<dbReference type="GO" id="GO:0006508">
    <property type="term" value="P:proteolysis"/>
    <property type="evidence" value="ECO:0007669"/>
    <property type="project" value="UniProtKB-KW"/>
</dbReference>
<dbReference type="EMBL" id="AYRZ02000008">
    <property type="protein sequence ID" value="PHT74002.1"/>
    <property type="molecule type" value="Genomic_DNA"/>
</dbReference>
<reference evidence="6 7" key="2">
    <citation type="journal article" date="2017" name="Genome Biol.">
        <title>New reference genome sequences of hot pepper reveal the massive evolution of plant disease-resistance genes by retroduplication.</title>
        <authorList>
            <person name="Kim S."/>
            <person name="Park J."/>
            <person name="Yeom S.I."/>
            <person name="Kim Y.M."/>
            <person name="Seo E."/>
            <person name="Kim K.T."/>
            <person name="Kim M.S."/>
            <person name="Lee J.M."/>
            <person name="Cheong K."/>
            <person name="Shin H.S."/>
            <person name="Kim S.B."/>
            <person name="Han K."/>
            <person name="Lee J."/>
            <person name="Park M."/>
            <person name="Lee H.A."/>
            <person name="Lee H.Y."/>
            <person name="Lee Y."/>
            <person name="Oh S."/>
            <person name="Lee J.H."/>
            <person name="Choi E."/>
            <person name="Choi E."/>
            <person name="Lee S.E."/>
            <person name="Jeon J."/>
            <person name="Kim H."/>
            <person name="Choi G."/>
            <person name="Song H."/>
            <person name="Lee J."/>
            <person name="Lee S.C."/>
            <person name="Kwon J.K."/>
            <person name="Lee H.Y."/>
            <person name="Koo N."/>
            <person name="Hong Y."/>
            <person name="Kim R.W."/>
            <person name="Kang W.H."/>
            <person name="Huh J.H."/>
            <person name="Kang B.C."/>
            <person name="Yang T.J."/>
            <person name="Lee Y.H."/>
            <person name="Bennetzen J.L."/>
            <person name="Choi D."/>
        </authorList>
    </citation>
    <scope>NUCLEOTIDE SEQUENCE [LARGE SCALE GENOMIC DNA]</scope>
    <source>
        <strain evidence="7">cv. CM334</strain>
    </source>
</reference>
<dbReference type="GO" id="GO:0008234">
    <property type="term" value="F:cysteine-type peptidase activity"/>
    <property type="evidence" value="ECO:0007669"/>
    <property type="project" value="InterPro"/>
</dbReference>
<accession>A0A2G2YW77</accession>
<dbReference type="Gene3D" id="3.40.395.10">
    <property type="entry name" value="Adenoviral Proteinase, Chain A"/>
    <property type="match status" value="1"/>
</dbReference>
<protein>
    <recommendedName>
        <fullName evidence="5">Ubiquitin-like protease family profile domain-containing protein</fullName>
    </recommendedName>
</protein>
<name>A0A2G2YW77_CAPAN</name>
<keyword evidence="3" id="KW-0378">Hydrolase</keyword>
<dbReference type="AlphaFoldDB" id="A0A2G2YW77"/>
<comment type="similarity">
    <text evidence="1">Belongs to the peptidase C48 family.</text>
</comment>
<dbReference type="PANTHER" id="PTHR31470">
    <property type="entry name" value="CYSTEINE PROTEINASES SUPERFAMILY PROTEIN-RELATED-RELATED"/>
    <property type="match status" value="1"/>
</dbReference>
<evidence type="ECO:0000259" key="5">
    <source>
        <dbReference type="Pfam" id="PF02902"/>
    </source>
</evidence>
<keyword evidence="7" id="KW-1185">Reference proteome</keyword>
<reference evidence="6 7" key="1">
    <citation type="journal article" date="2014" name="Nat. Genet.">
        <title>Genome sequence of the hot pepper provides insights into the evolution of pungency in Capsicum species.</title>
        <authorList>
            <person name="Kim S."/>
            <person name="Park M."/>
            <person name="Yeom S.I."/>
            <person name="Kim Y.M."/>
            <person name="Lee J.M."/>
            <person name="Lee H.A."/>
            <person name="Seo E."/>
            <person name="Choi J."/>
            <person name="Cheong K."/>
            <person name="Kim K.T."/>
            <person name="Jung K."/>
            <person name="Lee G.W."/>
            <person name="Oh S.K."/>
            <person name="Bae C."/>
            <person name="Kim S.B."/>
            <person name="Lee H.Y."/>
            <person name="Kim S.Y."/>
            <person name="Kim M.S."/>
            <person name="Kang B.C."/>
            <person name="Jo Y.D."/>
            <person name="Yang H.B."/>
            <person name="Jeong H.J."/>
            <person name="Kang W.H."/>
            <person name="Kwon J.K."/>
            <person name="Shin C."/>
            <person name="Lim J.Y."/>
            <person name="Park J.H."/>
            <person name="Huh J.H."/>
            <person name="Kim J.S."/>
            <person name="Kim B.D."/>
            <person name="Cohen O."/>
            <person name="Paran I."/>
            <person name="Suh M.C."/>
            <person name="Lee S.B."/>
            <person name="Kim Y.K."/>
            <person name="Shin Y."/>
            <person name="Noh S.J."/>
            <person name="Park J."/>
            <person name="Seo Y.S."/>
            <person name="Kwon S.Y."/>
            <person name="Kim H.A."/>
            <person name="Park J.M."/>
            <person name="Kim H.J."/>
            <person name="Choi S.B."/>
            <person name="Bosland P.W."/>
            <person name="Reeves G."/>
            <person name="Jo S.H."/>
            <person name="Lee B.W."/>
            <person name="Cho H.T."/>
            <person name="Choi H.S."/>
            <person name="Lee M.S."/>
            <person name="Yu Y."/>
            <person name="Do Choi Y."/>
            <person name="Park B.S."/>
            <person name="van Deynze A."/>
            <person name="Ashrafi H."/>
            <person name="Hill T."/>
            <person name="Kim W.T."/>
            <person name="Pai H.S."/>
            <person name="Ahn H.K."/>
            <person name="Yeam I."/>
            <person name="Giovannoni J.J."/>
            <person name="Rose J.K."/>
            <person name="Sorensen I."/>
            <person name="Lee S.J."/>
            <person name="Kim R.W."/>
            <person name="Choi I.Y."/>
            <person name="Choi B.S."/>
            <person name="Lim J.S."/>
            <person name="Lee Y.H."/>
            <person name="Choi D."/>
        </authorList>
    </citation>
    <scope>NUCLEOTIDE SEQUENCE [LARGE SCALE GENOMIC DNA]</scope>
    <source>
        <strain evidence="7">cv. CM334</strain>
    </source>
</reference>
<dbReference type="InterPro" id="IPR003653">
    <property type="entry name" value="Peptidase_C48_C"/>
</dbReference>
<gene>
    <name evidence="6" type="ORF">T459_21279</name>
</gene>
<sequence length="401" mass="46002">MDYSSVVTGAEDNENREEEYFKRDDPNTNSSSAEELVKTFSIDHYPMRMQYDGSTDLMGDFVVKSAMGKSFDTFRKILQKQKLNSYFRETCFGQYLDLPKDNNAHFQIKMVYDLLKHFSLDFATSSECSACKCQDCNAKHDEMINTINALTASVKKMTSKKGVIPSKRISYPYTLLEIKVDVIVKATAEEHNIIVDNLSTAFKEQEKVEPISSGERKNYPFERFNISDEAPKKTHTVDQRLFRMDCRCAIKVEVSRNGECLIDIIKGFSILAGLHWHLVDKMYIPINFGDEFHWVFAVVVLKERHIRVYVSMSRRRCSELSSEIQKLAKILSTYLDIGGFLDQKTGKHLHNATDDQPILTDDQPILTDNQSVTTVPFYPRRQVPRICPPSSAAPKLQQLLE</sequence>
<dbReference type="Proteomes" id="UP000222542">
    <property type="component" value="Unassembled WGS sequence"/>
</dbReference>
<feature type="domain" description="Ubiquitin-like protease family profile" evidence="5">
    <location>
        <begin position="279"/>
        <end position="331"/>
    </location>
</feature>
<dbReference type="PANTHER" id="PTHR31470:SF46">
    <property type="entry name" value="ULP1 PROTEASE FAMILY, C-TERMINAL CATALYTIC DOMAIN CONTAINING PROTEIN"/>
    <property type="match status" value="1"/>
</dbReference>
<comment type="caution">
    <text evidence="6">The sequence shown here is derived from an EMBL/GenBank/DDBJ whole genome shotgun (WGS) entry which is preliminary data.</text>
</comment>
<dbReference type="Gramene" id="PHT74002">
    <property type="protein sequence ID" value="PHT74002"/>
    <property type="gene ID" value="T459_21279"/>
</dbReference>
<evidence type="ECO:0000256" key="2">
    <source>
        <dbReference type="ARBA" id="ARBA00022670"/>
    </source>
</evidence>
<evidence type="ECO:0000313" key="6">
    <source>
        <dbReference type="EMBL" id="PHT74002.1"/>
    </source>
</evidence>
<evidence type="ECO:0000256" key="3">
    <source>
        <dbReference type="ARBA" id="ARBA00022801"/>
    </source>
</evidence>
<dbReference type="InterPro" id="IPR038765">
    <property type="entry name" value="Papain-like_cys_pep_sf"/>
</dbReference>
<dbReference type="Pfam" id="PF02902">
    <property type="entry name" value="Peptidase_C48"/>
    <property type="match status" value="1"/>
</dbReference>
<evidence type="ECO:0000256" key="1">
    <source>
        <dbReference type="ARBA" id="ARBA00005234"/>
    </source>
</evidence>
<proteinExistence type="inferred from homology"/>
<evidence type="ECO:0000313" key="7">
    <source>
        <dbReference type="Proteomes" id="UP000222542"/>
    </source>
</evidence>